<evidence type="ECO:0000256" key="1">
    <source>
        <dbReference type="SAM" id="Phobius"/>
    </source>
</evidence>
<comment type="caution">
    <text evidence="2">The sequence shown here is derived from an EMBL/GenBank/DDBJ whole genome shotgun (WGS) entry which is preliminary data.</text>
</comment>
<accession>A0A327PR06</accession>
<organism evidence="2 3">
    <name type="scientific">Algoriphagus yeomjeoni</name>
    <dbReference type="NCBI Taxonomy" id="291403"/>
    <lineage>
        <taxon>Bacteria</taxon>
        <taxon>Pseudomonadati</taxon>
        <taxon>Bacteroidota</taxon>
        <taxon>Cytophagia</taxon>
        <taxon>Cytophagales</taxon>
        <taxon>Cyclobacteriaceae</taxon>
        <taxon>Algoriphagus</taxon>
    </lineage>
</organism>
<gene>
    <name evidence="2" type="ORF">LV83_01334</name>
</gene>
<protein>
    <submittedName>
        <fullName evidence="2">Uncharacterized protein</fullName>
    </submittedName>
</protein>
<keyword evidence="1" id="KW-0472">Membrane</keyword>
<feature type="transmembrane region" description="Helical" evidence="1">
    <location>
        <begin position="26"/>
        <end position="45"/>
    </location>
</feature>
<sequence length="114" mass="13246">MNSLACLAGFLHLFNPIKMKTKTGYHVILILFFFHLLASEAIPLLKQELEEVWKKTERLEAMDENIISFEIKVFNLKKAWIIEGIRNNNDTLNQSEAYISQLSTNQTQSECKEK</sequence>
<dbReference type="AlphaFoldDB" id="A0A327PR06"/>
<dbReference type="Proteomes" id="UP000249610">
    <property type="component" value="Unassembled WGS sequence"/>
</dbReference>
<reference evidence="2 3" key="1">
    <citation type="submission" date="2018-06" db="EMBL/GenBank/DDBJ databases">
        <title>Genomic Encyclopedia of Archaeal and Bacterial Type Strains, Phase II (KMG-II): from individual species to whole genera.</title>
        <authorList>
            <person name="Goeker M."/>
        </authorList>
    </citation>
    <scope>NUCLEOTIDE SEQUENCE [LARGE SCALE GENOMIC DNA]</scope>
    <source>
        <strain evidence="2 3">DSM 23446</strain>
    </source>
</reference>
<keyword evidence="1" id="KW-0812">Transmembrane</keyword>
<keyword evidence="1" id="KW-1133">Transmembrane helix</keyword>
<keyword evidence="3" id="KW-1185">Reference proteome</keyword>
<evidence type="ECO:0000313" key="3">
    <source>
        <dbReference type="Proteomes" id="UP000249610"/>
    </source>
</evidence>
<name>A0A327PR06_9BACT</name>
<evidence type="ECO:0000313" key="2">
    <source>
        <dbReference type="EMBL" id="RAI92106.1"/>
    </source>
</evidence>
<proteinExistence type="predicted"/>
<dbReference type="EMBL" id="QLLK01000003">
    <property type="protein sequence ID" value="RAI92106.1"/>
    <property type="molecule type" value="Genomic_DNA"/>
</dbReference>